<feature type="region of interest" description="Disordered" evidence="1">
    <location>
        <begin position="1"/>
        <end position="63"/>
    </location>
</feature>
<dbReference type="Proteomes" id="UP001172159">
    <property type="component" value="Unassembled WGS sequence"/>
</dbReference>
<dbReference type="AlphaFoldDB" id="A0AA40BMJ8"/>
<protein>
    <submittedName>
        <fullName evidence="2">Uncharacterized protein</fullName>
    </submittedName>
</protein>
<sequence>MHHYRRKSGNTSMTDVRKAVSASDPNYKKHSSRPTTMTRRITPQSAPKLGRSPRDRERELDDERWWDEERESFPQYCEERGKEGSTTTLGTDLWGSARVAVPAYVLTFSWENAQLTESFSMVCEKQFVPSDDQNLYCSDSCRYDDQVSASAAPSRGSHPPTQYPFYSGVPEPRDIVPRASPSRPGSTHFSVPSSHSGHLPTAVMSLKSISMRPPSPSSPGSTYAGGVWPFTRSTATSPDNSYSKPTTSYFSSTYDGAYYGTDHYGSSIDRPLPSRRPGVYSRPKSIELVTPMLGR</sequence>
<dbReference type="InterPro" id="IPR024368">
    <property type="entry name" value="Ecl1/2/3"/>
</dbReference>
<dbReference type="Pfam" id="PF12855">
    <property type="entry name" value="Ecl1"/>
    <property type="match status" value="1"/>
</dbReference>
<gene>
    <name evidence="2" type="ORF">B0T21DRAFT_437924</name>
</gene>
<evidence type="ECO:0000256" key="1">
    <source>
        <dbReference type="SAM" id="MobiDB-lite"/>
    </source>
</evidence>
<feature type="region of interest" description="Disordered" evidence="1">
    <location>
        <begin position="178"/>
        <end position="198"/>
    </location>
</feature>
<comment type="caution">
    <text evidence="2">The sequence shown here is derived from an EMBL/GenBank/DDBJ whole genome shotgun (WGS) entry which is preliminary data.</text>
</comment>
<feature type="compositionally biased region" description="Polar residues" evidence="1">
    <location>
        <begin position="183"/>
        <end position="196"/>
    </location>
</feature>
<reference evidence="2" key="1">
    <citation type="submission" date="2023-06" db="EMBL/GenBank/DDBJ databases">
        <title>Genome-scale phylogeny and comparative genomics of the fungal order Sordariales.</title>
        <authorList>
            <consortium name="Lawrence Berkeley National Laboratory"/>
            <person name="Hensen N."/>
            <person name="Bonometti L."/>
            <person name="Westerberg I."/>
            <person name="Brannstrom I.O."/>
            <person name="Guillou S."/>
            <person name="Cros-Aarteil S."/>
            <person name="Calhoun S."/>
            <person name="Haridas S."/>
            <person name="Kuo A."/>
            <person name="Mondo S."/>
            <person name="Pangilinan J."/>
            <person name="Riley R."/>
            <person name="Labutti K."/>
            <person name="Andreopoulos B."/>
            <person name="Lipzen A."/>
            <person name="Chen C."/>
            <person name="Yanf M."/>
            <person name="Daum C."/>
            <person name="Ng V."/>
            <person name="Clum A."/>
            <person name="Steindorff A."/>
            <person name="Ohm R."/>
            <person name="Martin F."/>
            <person name="Silar P."/>
            <person name="Natvig D."/>
            <person name="Lalanne C."/>
            <person name="Gautier V."/>
            <person name="Ament-Velasquez S.L."/>
            <person name="Kruys A."/>
            <person name="Hutchinson M.I."/>
            <person name="Powell A.J."/>
            <person name="Barry K."/>
            <person name="Miller A.N."/>
            <person name="Grigoriev I.V."/>
            <person name="Debuchy R."/>
            <person name="Gladieux P."/>
            <person name="Thoren M.H."/>
            <person name="Johannesson H."/>
        </authorList>
    </citation>
    <scope>NUCLEOTIDE SEQUENCE</scope>
    <source>
        <strain evidence="2">CBS 540.89</strain>
    </source>
</reference>
<feature type="compositionally biased region" description="Polar residues" evidence="1">
    <location>
        <begin position="33"/>
        <end position="45"/>
    </location>
</feature>
<name>A0AA40BMJ8_9PEZI</name>
<organism evidence="2 3">
    <name type="scientific">Apiosordaria backusii</name>
    <dbReference type="NCBI Taxonomy" id="314023"/>
    <lineage>
        <taxon>Eukaryota</taxon>
        <taxon>Fungi</taxon>
        <taxon>Dikarya</taxon>
        <taxon>Ascomycota</taxon>
        <taxon>Pezizomycotina</taxon>
        <taxon>Sordariomycetes</taxon>
        <taxon>Sordariomycetidae</taxon>
        <taxon>Sordariales</taxon>
        <taxon>Lasiosphaeriaceae</taxon>
        <taxon>Apiosordaria</taxon>
    </lineage>
</organism>
<evidence type="ECO:0000313" key="3">
    <source>
        <dbReference type="Proteomes" id="UP001172159"/>
    </source>
</evidence>
<evidence type="ECO:0000313" key="2">
    <source>
        <dbReference type="EMBL" id="KAK0736995.1"/>
    </source>
</evidence>
<keyword evidence="3" id="KW-1185">Reference proteome</keyword>
<feature type="compositionally biased region" description="Basic and acidic residues" evidence="1">
    <location>
        <begin position="52"/>
        <end position="63"/>
    </location>
</feature>
<dbReference type="EMBL" id="JAUKTV010000005">
    <property type="protein sequence ID" value="KAK0736995.1"/>
    <property type="molecule type" value="Genomic_DNA"/>
</dbReference>
<proteinExistence type="predicted"/>
<accession>A0AA40BMJ8</accession>